<evidence type="ECO:0000256" key="6">
    <source>
        <dbReference type="SAM" id="MobiDB-lite"/>
    </source>
</evidence>
<dbReference type="STRING" id="240176.A8N9L9"/>
<evidence type="ECO:0000256" key="5">
    <source>
        <dbReference type="ARBA" id="ARBA00023033"/>
    </source>
</evidence>
<dbReference type="EMBL" id="AACS02000007">
    <property type="protein sequence ID" value="EAU90304.2"/>
    <property type="molecule type" value="Genomic_DNA"/>
</dbReference>
<protein>
    <recommendedName>
        <fullName evidence="7">FAD-binding domain-containing protein</fullName>
    </recommendedName>
</protein>
<dbReference type="VEuPathDB" id="FungiDB:CC1G_12057"/>
<feature type="domain" description="FAD-binding" evidence="7">
    <location>
        <begin position="114"/>
        <end position="473"/>
    </location>
</feature>
<dbReference type="AlphaFoldDB" id="A8N9L9"/>
<dbReference type="HOGENOM" id="CLU_009665_19_3_1"/>
<evidence type="ECO:0000313" key="8">
    <source>
        <dbReference type="EMBL" id="EAU90304.2"/>
    </source>
</evidence>
<dbReference type="RefSeq" id="XP_001831525.2">
    <property type="nucleotide sequence ID" value="XM_001831473.2"/>
</dbReference>
<dbReference type="GO" id="GO:0004497">
    <property type="term" value="F:monooxygenase activity"/>
    <property type="evidence" value="ECO:0007669"/>
    <property type="project" value="UniProtKB-KW"/>
</dbReference>
<dbReference type="InParanoid" id="A8N9L9"/>
<evidence type="ECO:0000256" key="4">
    <source>
        <dbReference type="ARBA" id="ARBA00023002"/>
    </source>
</evidence>
<keyword evidence="4" id="KW-0560">Oxidoreductase</keyword>
<feature type="compositionally biased region" description="Polar residues" evidence="6">
    <location>
        <begin position="55"/>
        <end position="81"/>
    </location>
</feature>
<keyword evidence="9" id="KW-1185">Reference proteome</keyword>
<organism evidence="8 9">
    <name type="scientific">Coprinopsis cinerea (strain Okayama-7 / 130 / ATCC MYA-4618 / FGSC 9003)</name>
    <name type="common">Inky cap fungus</name>
    <name type="synonym">Hormographiella aspergillata</name>
    <dbReference type="NCBI Taxonomy" id="240176"/>
    <lineage>
        <taxon>Eukaryota</taxon>
        <taxon>Fungi</taxon>
        <taxon>Dikarya</taxon>
        <taxon>Basidiomycota</taxon>
        <taxon>Agaricomycotina</taxon>
        <taxon>Agaricomycetes</taxon>
        <taxon>Agaricomycetidae</taxon>
        <taxon>Agaricales</taxon>
        <taxon>Agaricineae</taxon>
        <taxon>Psathyrellaceae</taxon>
        <taxon>Coprinopsis</taxon>
    </lineage>
</organism>
<accession>A8N9L9</accession>
<keyword evidence="2" id="KW-0285">Flavoprotein</keyword>
<dbReference type="Proteomes" id="UP000001861">
    <property type="component" value="Unassembled WGS sequence"/>
</dbReference>
<reference evidence="8 9" key="1">
    <citation type="journal article" date="2010" name="Proc. Natl. Acad. Sci. U.S.A.">
        <title>Insights into evolution of multicellular fungi from the assembled chromosomes of the mushroom Coprinopsis cinerea (Coprinus cinereus).</title>
        <authorList>
            <person name="Stajich J.E."/>
            <person name="Wilke S.K."/>
            <person name="Ahren D."/>
            <person name="Au C.H."/>
            <person name="Birren B.W."/>
            <person name="Borodovsky M."/>
            <person name="Burns C."/>
            <person name="Canback B."/>
            <person name="Casselton L.A."/>
            <person name="Cheng C.K."/>
            <person name="Deng J."/>
            <person name="Dietrich F.S."/>
            <person name="Fargo D.C."/>
            <person name="Farman M.L."/>
            <person name="Gathman A.C."/>
            <person name="Goldberg J."/>
            <person name="Guigo R."/>
            <person name="Hoegger P.J."/>
            <person name="Hooker J.B."/>
            <person name="Huggins A."/>
            <person name="James T.Y."/>
            <person name="Kamada T."/>
            <person name="Kilaru S."/>
            <person name="Kodira C."/>
            <person name="Kues U."/>
            <person name="Kupfer D."/>
            <person name="Kwan H.S."/>
            <person name="Lomsadze A."/>
            <person name="Li W."/>
            <person name="Lilly W.W."/>
            <person name="Ma L.J."/>
            <person name="Mackey A.J."/>
            <person name="Manning G."/>
            <person name="Martin F."/>
            <person name="Muraguchi H."/>
            <person name="Natvig D.O."/>
            <person name="Palmerini H."/>
            <person name="Ramesh M.A."/>
            <person name="Rehmeyer C.J."/>
            <person name="Roe B.A."/>
            <person name="Shenoy N."/>
            <person name="Stanke M."/>
            <person name="Ter-Hovhannisyan V."/>
            <person name="Tunlid A."/>
            <person name="Velagapudi R."/>
            <person name="Vision T.J."/>
            <person name="Zeng Q."/>
            <person name="Zolan M.E."/>
            <person name="Pukkila P.J."/>
        </authorList>
    </citation>
    <scope>NUCLEOTIDE SEQUENCE [LARGE SCALE GENOMIC DNA]</scope>
    <source>
        <strain evidence="9">Okayama-7 / 130 / ATCC MYA-4618 / FGSC 9003</strain>
    </source>
</reference>
<sequence length="564" mass="62158">MPGPNTHVHSGNSLPSLPEEHNTGSGTENTTPPGARSPPPRRRTSRAAHLGLASLSLNDPNHNHTSYNTYGGSYRLSSKSPRFNMPAAHDARARTPRPRNKSFGMRNPAELALDFIIVGAGNGLATGFALAQAGHRVQIFDRNDGIHQRSTGVRVPPNLSKILAEWGLQDELLSKATKCRKSVFLSLETNERVGVLEWQEDVIKETGGDFFLMHYDDLYSMLYNLAASKGVKITFNTTITSVQFDASKQRPFVTLGSGSVVYADMVIGADGLKSIVREVVTGEQDAPNDSGMCYVSFVVPAEKLKADPDWGKWVGVSEWPIWMGTGRNVLGYPIRNGQEYCIHAFHPDSLIKISPVERTSESWTDIIPTDAILHEDSHPSIHRIFSSVPDAIRVKYNPREAIDDWVDESGTIMLIGEAAHPLMPCTIHNLALAVEDAAVLGVLLSHLHSRRQLPQLLEAFQDLRFSRIQQAHQSELNNAGFTTLPPGEHRDARDAGLRQSLLAPSAEGTEWNDDRLREQWEGISFAFGYDALEAAEDWWLKWGALVGGGQTEAVEVAIEKIQLT</sequence>
<evidence type="ECO:0000256" key="2">
    <source>
        <dbReference type="ARBA" id="ARBA00022630"/>
    </source>
</evidence>
<dbReference type="InterPro" id="IPR002938">
    <property type="entry name" value="FAD-bd"/>
</dbReference>
<evidence type="ECO:0000256" key="3">
    <source>
        <dbReference type="ARBA" id="ARBA00022827"/>
    </source>
</evidence>
<comment type="caution">
    <text evidence="8">The sequence shown here is derived from an EMBL/GenBank/DDBJ whole genome shotgun (WGS) entry which is preliminary data.</text>
</comment>
<comment type="similarity">
    <text evidence="1">Belongs to the paxM FAD-dependent monooxygenase family.</text>
</comment>
<dbReference type="GeneID" id="6007997"/>
<dbReference type="InterPro" id="IPR050493">
    <property type="entry name" value="FAD-dep_Monooxygenase_BioMet"/>
</dbReference>
<dbReference type="InterPro" id="IPR036188">
    <property type="entry name" value="FAD/NAD-bd_sf"/>
</dbReference>
<dbReference type="OMA" id="AAEDWWI"/>
<dbReference type="PANTHER" id="PTHR13789">
    <property type="entry name" value="MONOOXYGENASE"/>
    <property type="match status" value="1"/>
</dbReference>
<dbReference type="PRINTS" id="PR00420">
    <property type="entry name" value="RNGMNOXGNASE"/>
</dbReference>
<dbReference type="eggNOG" id="KOG2614">
    <property type="taxonomic scope" value="Eukaryota"/>
</dbReference>
<dbReference type="KEGG" id="cci:CC1G_12057"/>
<evidence type="ECO:0000256" key="1">
    <source>
        <dbReference type="ARBA" id="ARBA00007992"/>
    </source>
</evidence>
<evidence type="ECO:0000313" key="9">
    <source>
        <dbReference type="Proteomes" id="UP000001861"/>
    </source>
</evidence>
<gene>
    <name evidence="8" type="ORF">CC1G_12057</name>
</gene>
<dbReference type="Pfam" id="PF01494">
    <property type="entry name" value="FAD_binding_3"/>
    <property type="match status" value="1"/>
</dbReference>
<keyword evidence="5" id="KW-0503">Monooxygenase</keyword>
<feature type="region of interest" description="Disordered" evidence="6">
    <location>
        <begin position="1"/>
        <end position="103"/>
    </location>
</feature>
<dbReference type="SUPFAM" id="SSF51905">
    <property type="entry name" value="FAD/NAD(P)-binding domain"/>
    <property type="match status" value="1"/>
</dbReference>
<keyword evidence="3" id="KW-0274">FAD</keyword>
<evidence type="ECO:0000259" key="7">
    <source>
        <dbReference type="Pfam" id="PF01494"/>
    </source>
</evidence>
<dbReference type="PANTHER" id="PTHR13789:SF147">
    <property type="entry name" value="PUTATIVE (AFU_ORTHOLOGUE AFUA_2G01950)-RELATED"/>
    <property type="match status" value="1"/>
</dbReference>
<name>A8N9L9_COPC7</name>
<proteinExistence type="inferred from homology"/>
<dbReference type="GO" id="GO:0071949">
    <property type="term" value="F:FAD binding"/>
    <property type="evidence" value="ECO:0007669"/>
    <property type="project" value="InterPro"/>
</dbReference>
<dbReference type="OrthoDB" id="1878542at2759"/>
<dbReference type="Gene3D" id="3.50.50.60">
    <property type="entry name" value="FAD/NAD(P)-binding domain"/>
    <property type="match status" value="1"/>
</dbReference>